<reference evidence="1" key="1">
    <citation type="submission" date="2022-10" db="EMBL/GenBank/DDBJ databases">
        <title>Tapping the CABI collections for fungal endophytes: first genome assemblies for Collariella, Neodidymelliopsis, Ascochyta clinopodiicola, Didymella pomorum, Didymosphaeria variabile, Neocosmospora piperis and Neocucurbitaria cava.</title>
        <authorList>
            <person name="Hill R."/>
        </authorList>
    </citation>
    <scope>NUCLEOTIDE SEQUENCE</scope>
    <source>
        <strain evidence="1">IMI 355091</strain>
    </source>
</reference>
<organism evidence="1 2">
    <name type="scientific">Didymella pomorum</name>
    <dbReference type="NCBI Taxonomy" id="749634"/>
    <lineage>
        <taxon>Eukaryota</taxon>
        <taxon>Fungi</taxon>
        <taxon>Dikarya</taxon>
        <taxon>Ascomycota</taxon>
        <taxon>Pezizomycotina</taxon>
        <taxon>Dothideomycetes</taxon>
        <taxon>Pleosporomycetidae</taxon>
        <taxon>Pleosporales</taxon>
        <taxon>Pleosporineae</taxon>
        <taxon>Didymellaceae</taxon>
        <taxon>Didymella</taxon>
    </lineage>
</organism>
<evidence type="ECO:0000313" key="1">
    <source>
        <dbReference type="EMBL" id="KAJ4407618.1"/>
    </source>
</evidence>
<dbReference type="AlphaFoldDB" id="A0A9W8ZK74"/>
<dbReference type="Proteomes" id="UP001140510">
    <property type="component" value="Unassembled WGS sequence"/>
</dbReference>
<protein>
    <submittedName>
        <fullName evidence="1">Uncharacterized protein</fullName>
    </submittedName>
</protein>
<accession>A0A9W8ZK74</accession>
<dbReference type="EMBL" id="JAPEVA010000020">
    <property type="protein sequence ID" value="KAJ4407618.1"/>
    <property type="molecule type" value="Genomic_DNA"/>
</dbReference>
<comment type="caution">
    <text evidence="1">The sequence shown here is derived from an EMBL/GenBank/DDBJ whole genome shotgun (WGS) entry which is preliminary data.</text>
</comment>
<evidence type="ECO:0000313" key="2">
    <source>
        <dbReference type="Proteomes" id="UP001140510"/>
    </source>
</evidence>
<keyword evidence="2" id="KW-1185">Reference proteome</keyword>
<gene>
    <name evidence="1" type="ORF">N0V91_003887</name>
</gene>
<dbReference type="OrthoDB" id="3833686at2759"/>
<name>A0A9W8ZK74_9PLEO</name>
<proteinExistence type="predicted"/>
<sequence>MPSQPDEVLLSLQSSLRNALASFGPGSKQYLMIKYMIDEYEAKLALQGMSLSTSDEMQQ</sequence>